<keyword evidence="1" id="KW-0732">Signal</keyword>
<evidence type="ECO:0008006" key="4">
    <source>
        <dbReference type="Google" id="ProtNLM"/>
    </source>
</evidence>
<dbReference type="InterPro" id="IPR023323">
    <property type="entry name" value="Tex-like_dom_sf"/>
</dbReference>
<organism evidence="2 3">
    <name type="scientific">Ferrimonas lipolytica</name>
    <dbReference type="NCBI Taxonomy" id="2724191"/>
    <lineage>
        <taxon>Bacteria</taxon>
        <taxon>Pseudomonadati</taxon>
        <taxon>Pseudomonadota</taxon>
        <taxon>Gammaproteobacteria</taxon>
        <taxon>Alteromonadales</taxon>
        <taxon>Ferrimonadaceae</taxon>
        <taxon>Ferrimonas</taxon>
    </lineage>
</organism>
<reference evidence="2 3" key="1">
    <citation type="submission" date="2020-04" db="EMBL/GenBank/DDBJ databases">
        <title>Ferrimonas sp. S7 isolated from sea water.</title>
        <authorList>
            <person name="Bae S.S."/>
            <person name="Baek K."/>
        </authorList>
    </citation>
    <scope>NUCLEOTIDE SEQUENCE [LARGE SCALE GENOMIC DNA]</scope>
    <source>
        <strain evidence="2 3">S7</strain>
    </source>
</reference>
<dbReference type="RefSeq" id="WP_168661708.1">
    <property type="nucleotide sequence ID" value="NZ_CP051180.1"/>
</dbReference>
<protein>
    <recommendedName>
        <fullName evidence="4">Cysteine rich repeat-containing protein</fullName>
    </recommendedName>
</protein>
<proteinExistence type="predicted"/>
<evidence type="ECO:0000313" key="2">
    <source>
        <dbReference type="EMBL" id="QIZ78084.1"/>
    </source>
</evidence>
<dbReference type="EMBL" id="CP051180">
    <property type="protein sequence ID" value="QIZ78084.1"/>
    <property type="molecule type" value="Genomic_DNA"/>
</dbReference>
<evidence type="ECO:0000256" key="1">
    <source>
        <dbReference type="SAM" id="SignalP"/>
    </source>
</evidence>
<dbReference type="KEGG" id="fes:HER31_14960"/>
<name>A0A6H1UGB5_9GAMM</name>
<dbReference type="Gene3D" id="1.10.3500.10">
    <property type="entry name" value="Tex N-terminal region-like"/>
    <property type="match status" value="1"/>
</dbReference>
<feature type="signal peptide" evidence="1">
    <location>
        <begin position="1"/>
        <end position="17"/>
    </location>
</feature>
<dbReference type="Proteomes" id="UP000501602">
    <property type="component" value="Chromosome"/>
</dbReference>
<evidence type="ECO:0000313" key="3">
    <source>
        <dbReference type="Proteomes" id="UP000501602"/>
    </source>
</evidence>
<keyword evidence="3" id="KW-1185">Reference proteome</keyword>
<accession>A0A6H1UGB5</accession>
<dbReference type="AlphaFoldDB" id="A0A6H1UGB5"/>
<gene>
    <name evidence="2" type="ORF">HER31_14960</name>
</gene>
<sequence>MDLIKALPLLLPLAVMADETMSQQQLEQMAKQALEQAQQHMQMPTKEQIVESAQQQAKQDCSASEFLSCINLNESQCITMASRMVDDCLKPMDLQKMLTDSVYQQSMESCFSDIANDNGIDTSTWDRCSEQQP</sequence>
<feature type="chain" id="PRO_5026111761" description="Cysteine rich repeat-containing protein" evidence="1">
    <location>
        <begin position="18"/>
        <end position="133"/>
    </location>
</feature>